<evidence type="ECO:0000313" key="4">
    <source>
        <dbReference type="EMBL" id="QSO50010.1"/>
    </source>
</evidence>
<protein>
    <submittedName>
        <fullName evidence="4">MmgE/PrpD family protein</fullName>
    </submittedName>
</protein>
<proteinExistence type="inferred from homology"/>
<feature type="domain" description="MmgE/PrpD N-terminal" evidence="2">
    <location>
        <begin position="9"/>
        <end position="250"/>
    </location>
</feature>
<dbReference type="Pfam" id="PF03972">
    <property type="entry name" value="MmgE_PrpD_N"/>
    <property type="match status" value="1"/>
</dbReference>
<dbReference type="PANTHER" id="PTHR16943">
    <property type="entry name" value="2-METHYLCITRATE DEHYDRATASE-RELATED"/>
    <property type="match status" value="1"/>
</dbReference>
<name>A0A9X7W449_9BACL</name>
<dbReference type="Proteomes" id="UP000663505">
    <property type="component" value="Chromosome"/>
</dbReference>
<evidence type="ECO:0000313" key="5">
    <source>
        <dbReference type="Proteomes" id="UP000663505"/>
    </source>
</evidence>
<gene>
    <name evidence="4" type="ORF">JZ786_19740</name>
</gene>
<dbReference type="KEGG" id="afx:JZ786_19740"/>
<dbReference type="InterPro" id="IPR045336">
    <property type="entry name" value="MmgE_PrpD_N"/>
</dbReference>
<dbReference type="InterPro" id="IPR042183">
    <property type="entry name" value="MmgE/PrpD_sf_1"/>
</dbReference>
<evidence type="ECO:0000256" key="1">
    <source>
        <dbReference type="ARBA" id="ARBA00006174"/>
    </source>
</evidence>
<dbReference type="InterPro" id="IPR042188">
    <property type="entry name" value="MmgE/PrpD_sf_2"/>
</dbReference>
<evidence type="ECO:0000259" key="3">
    <source>
        <dbReference type="Pfam" id="PF19305"/>
    </source>
</evidence>
<sequence length="465" mass="50987">MNTSASVVEQLGNWASTMTWNDLSPAVRLALKGRVLDAVGCAVGALSARPITSIGQLADELGGEPLATCIGGSKTAPDRAAFVNGSAIRYLDFNDSYLAKGETCHPSDNIAPVLAAAEYARTSGREFLVALAIAYQVQCRLSDVAPVRRRGFDHTVQGAYGAAAGAARAMGLPALQIANAVAISGTSYNSLRVTRTGELSNWKGLAYPNMAMGAVHAALLAKYGISGPREVFEGNKGFMDAIAGKFDIDWAKEDLEKVTQTITKRYNAEIHSQSAIEGLLELRDNVGLKAEDIEWIRLATFDVAFDIIGGGEEGDKRSVHTKEEADHSLPYLLAVACLDGQVMPEQYLSERIVREDVQKLLRKVNVYPTKTYTDQFPQFMSCKIDVETRDGQRFQLEKRDYQGFRTRPATWRLLLNKYMSLTNHVDDALRTKIADVIFHLDEVQVTELTDLLGQIRISDGKYLRS</sequence>
<dbReference type="Pfam" id="PF19305">
    <property type="entry name" value="MmgE_PrpD_C"/>
    <property type="match status" value="1"/>
</dbReference>
<dbReference type="InterPro" id="IPR005656">
    <property type="entry name" value="MmgE_PrpD"/>
</dbReference>
<dbReference type="Gene3D" id="3.30.1330.120">
    <property type="entry name" value="2-methylcitrate dehydratase PrpD"/>
    <property type="match status" value="1"/>
</dbReference>
<reference evidence="4 5" key="1">
    <citation type="submission" date="2021-02" db="EMBL/GenBank/DDBJ databases">
        <title>Alicyclobacillus curvatus sp. nov. and Alicyclobacillus mengziensis sp. nov., two acidophilic bacteria isolated from acid mine drainage.</title>
        <authorList>
            <person name="Huang Y."/>
        </authorList>
    </citation>
    <scope>NUCLEOTIDE SEQUENCE [LARGE SCALE GENOMIC DNA]</scope>
    <source>
        <strain evidence="4 5">S30H14</strain>
    </source>
</reference>
<dbReference type="InterPro" id="IPR036148">
    <property type="entry name" value="MmgE/PrpD_sf"/>
</dbReference>
<dbReference type="PANTHER" id="PTHR16943:SF8">
    <property type="entry name" value="2-METHYLCITRATE DEHYDRATASE"/>
    <property type="match status" value="1"/>
</dbReference>
<keyword evidence="5" id="KW-1185">Reference proteome</keyword>
<dbReference type="EMBL" id="CP071182">
    <property type="protein sequence ID" value="QSO50010.1"/>
    <property type="molecule type" value="Genomic_DNA"/>
</dbReference>
<evidence type="ECO:0000259" key="2">
    <source>
        <dbReference type="Pfam" id="PF03972"/>
    </source>
</evidence>
<dbReference type="Gene3D" id="1.10.4100.10">
    <property type="entry name" value="2-methylcitrate dehydratase PrpD"/>
    <property type="match status" value="1"/>
</dbReference>
<dbReference type="InterPro" id="IPR045337">
    <property type="entry name" value="MmgE_PrpD_C"/>
</dbReference>
<dbReference type="AlphaFoldDB" id="A0A9X7W449"/>
<accession>A0A9X7W449</accession>
<dbReference type="GO" id="GO:0016829">
    <property type="term" value="F:lyase activity"/>
    <property type="evidence" value="ECO:0007669"/>
    <property type="project" value="InterPro"/>
</dbReference>
<organism evidence="4 5">
    <name type="scientific">Alicyclobacillus mengziensis</name>
    <dbReference type="NCBI Taxonomy" id="2931921"/>
    <lineage>
        <taxon>Bacteria</taxon>
        <taxon>Bacillati</taxon>
        <taxon>Bacillota</taxon>
        <taxon>Bacilli</taxon>
        <taxon>Bacillales</taxon>
        <taxon>Alicyclobacillaceae</taxon>
        <taxon>Alicyclobacillus</taxon>
    </lineage>
</organism>
<comment type="similarity">
    <text evidence="1">Belongs to the PrpD family.</text>
</comment>
<feature type="domain" description="MmgE/PrpD C-terminal" evidence="3">
    <location>
        <begin position="266"/>
        <end position="434"/>
    </location>
</feature>
<dbReference type="SUPFAM" id="SSF103378">
    <property type="entry name" value="2-methylcitrate dehydratase PrpD"/>
    <property type="match status" value="1"/>
</dbReference>